<evidence type="ECO:0000259" key="1">
    <source>
        <dbReference type="SMART" id="SM00867"/>
    </source>
</evidence>
<dbReference type="EMBL" id="DXEZ01000093">
    <property type="protein sequence ID" value="HIX54012.1"/>
    <property type="molecule type" value="Genomic_DNA"/>
</dbReference>
<dbReference type="SUPFAM" id="SSF101874">
    <property type="entry name" value="YceI-like"/>
    <property type="match status" value="1"/>
</dbReference>
<reference evidence="2" key="2">
    <citation type="submission" date="2021-04" db="EMBL/GenBank/DDBJ databases">
        <authorList>
            <person name="Gilroy R."/>
        </authorList>
    </citation>
    <scope>NUCLEOTIDE SEQUENCE</scope>
    <source>
        <strain evidence="2">1719</strain>
    </source>
</reference>
<dbReference type="Pfam" id="PF04264">
    <property type="entry name" value="YceI"/>
    <property type="match status" value="1"/>
</dbReference>
<dbReference type="SMART" id="SM00867">
    <property type="entry name" value="YceI"/>
    <property type="match status" value="1"/>
</dbReference>
<dbReference type="Gene3D" id="2.40.128.110">
    <property type="entry name" value="Lipid/polyisoprenoid-binding, YceI-like"/>
    <property type="match status" value="1"/>
</dbReference>
<accession>A0A9D1W7Y6</accession>
<dbReference type="PANTHER" id="PTHR34406">
    <property type="entry name" value="PROTEIN YCEI"/>
    <property type="match status" value="1"/>
</dbReference>
<name>A0A9D1W7Y6_9SPHI</name>
<dbReference type="InterPro" id="IPR036761">
    <property type="entry name" value="TTHA0802/YceI-like_sf"/>
</dbReference>
<dbReference type="Proteomes" id="UP000824156">
    <property type="component" value="Unassembled WGS sequence"/>
</dbReference>
<dbReference type="InterPro" id="IPR007372">
    <property type="entry name" value="Lipid/polyisoprenoid-bd_YceI"/>
</dbReference>
<gene>
    <name evidence="2" type="ORF">H9853_03220</name>
</gene>
<evidence type="ECO:0000313" key="2">
    <source>
        <dbReference type="EMBL" id="HIX54012.1"/>
    </source>
</evidence>
<evidence type="ECO:0000313" key="3">
    <source>
        <dbReference type="Proteomes" id="UP000824156"/>
    </source>
</evidence>
<protein>
    <submittedName>
        <fullName evidence="2">YceI family protein</fullName>
    </submittedName>
</protein>
<feature type="domain" description="Lipid/polyisoprenoid-binding YceI-like" evidence="1">
    <location>
        <begin position="43"/>
        <end position="208"/>
    </location>
</feature>
<reference evidence="2" key="1">
    <citation type="journal article" date="2021" name="PeerJ">
        <title>Extensive microbial diversity within the chicken gut microbiome revealed by metagenomics and culture.</title>
        <authorList>
            <person name="Gilroy R."/>
            <person name="Ravi A."/>
            <person name="Getino M."/>
            <person name="Pursley I."/>
            <person name="Horton D.L."/>
            <person name="Alikhan N.F."/>
            <person name="Baker D."/>
            <person name="Gharbi K."/>
            <person name="Hall N."/>
            <person name="Watson M."/>
            <person name="Adriaenssens E.M."/>
            <person name="Foster-Nyarko E."/>
            <person name="Jarju S."/>
            <person name="Secka A."/>
            <person name="Antonio M."/>
            <person name="Oren A."/>
            <person name="Chaudhuri R.R."/>
            <person name="La Ragione R."/>
            <person name="Hildebrand F."/>
            <person name="Pallen M.J."/>
        </authorList>
    </citation>
    <scope>NUCLEOTIDE SEQUENCE</scope>
    <source>
        <strain evidence="2">1719</strain>
    </source>
</reference>
<dbReference type="PROSITE" id="PS51257">
    <property type="entry name" value="PROKAR_LIPOPROTEIN"/>
    <property type="match status" value="1"/>
</dbReference>
<dbReference type="AlphaFoldDB" id="A0A9D1W7Y6"/>
<sequence length="209" mass="23220">MRKIVLFTASMALVFGSCVSNPDGEKAETTDSVELTEQVAGEIYTINADDSELGWLGSKVTGQHHGVINFISGELVVEEKQLLGGHFVIDMNSIENQDLEGEYKEQLENHLKSDDFFAVETYPEATFEITGTEATDNEFEIVISGNLTLRGVTKNIKFNSQIEELTDEKIVAKADFNIAREDWGVNYEGKADDLISKEINIKVHLVAQK</sequence>
<proteinExistence type="predicted"/>
<dbReference type="PANTHER" id="PTHR34406:SF1">
    <property type="entry name" value="PROTEIN YCEI"/>
    <property type="match status" value="1"/>
</dbReference>
<organism evidence="2 3">
    <name type="scientific">Candidatus Sphingobacterium stercoripullorum</name>
    <dbReference type="NCBI Taxonomy" id="2838759"/>
    <lineage>
        <taxon>Bacteria</taxon>
        <taxon>Pseudomonadati</taxon>
        <taxon>Bacteroidota</taxon>
        <taxon>Sphingobacteriia</taxon>
        <taxon>Sphingobacteriales</taxon>
        <taxon>Sphingobacteriaceae</taxon>
        <taxon>Sphingobacterium</taxon>
    </lineage>
</organism>
<comment type="caution">
    <text evidence="2">The sequence shown here is derived from an EMBL/GenBank/DDBJ whole genome shotgun (WGS) entry which is preliminary data.</text>
</comment>